<keyword evidence="5" id="KW-0769">Symport</keyword>
<keyword evidence="4 10" id="KW-0812">Transmembrane</keyword>
<feature type="transmembrane region" description="Helical" evidence="10">
    <location>
        <begin position="329"/>
        <end position="345"/>
    </location>
</feature>
<dbReference type="GO" id="GO:0035725">
    <property type="term" value="P:sodium ion transmembrane transport"/>
    <property type="evidence" value="ECO:0007669"/>
    <property type="project" value="TreeGrafter"/>
</dbReference>
<evidence type="ECO:0000256" key="3">
    <source>
        <dbReference type="ARBA" id="ARBA00022448"/>
    </source>
</evidence>
<feature type="transmembrane region" description="Helical" evidence="10">
    <location>
        <begin position="112"/>
        <end position="130"/>
    </location>
</feature>
<feature type="disulfide bond" evidence="9">
    <location>
        <begin position="68"/>
        <end position="74"/>
    </location>
</feature>
<evidence type="ECO:0000313" key="12">
    <source>
        <dbReference type="RefSeq" id="XP_025833949.1"/>
    </source>
</evidence>
<feature type="transmembrane region" description="Helical" evidence="10">
    <location>
        <begin position="142"/>
        <end position="165"/>
    </location>
</feature>
<feature type="transmembrane region" description="Helical" evidence="10">
    <location>
        <begin position="404"/>
        <end position="422"/>
    </location>
</feature>
<dbReference type="AlphaFoldDB" id="A0A7F5RD92"/>
<sequence>MFFFEVALGQFSNLGSFRVFSICPLFEGISASMAVYCAVVGIFYNFINVYNMVYLFASLNKMLPYSICKNNTECNEKDPNQSKTPEAIYFRDHIVRNAPEEKYSGFIDYVNWRNIGLLLYLWITFTVAIFKGVEKMKRLPFVYVPICYTVFLLVLLVTLCLKGAADGIAFMFIPDWETFKNLKTWIFALEQTMLTLGLGLGPVITLASYCDFASPAHKDSLLISLSAIVGSLLIGGILFSVMGILAAERKVPINKVIGQFKPNYSGFVVQVIYSQLFSRLPNGVGQLMNFLFYATFVMSGWLSLVMYFETTIFTIFIQLPMSRISKMKVNIAVFVVCFILGMFLANKVGDEIIWNMEMHLADFGLFLIIILEFVAVIYLYGVFKFCDNIELMLEVHTHAYYKGVWIGLPLFLFTLFCFKISYGFPFLTLLRTKIVTIVIGVVVILPIIVIAIKNLVQFKRKGRLRKILSPRGPNFSFTLFHTRPGPSREYPGMKIVSVSMSDNSSIL</sequence>
<keyword evidence="3" id="KW-0813">Transport</keyword>
<dbReference type="Pfam" id="PF00209">
    <property type="entry name" value="SNF"/>
    <property type="match status" value="1"/>
</dbReference>
<evidence type="ECO:0000256" key="10">
    <source>
        <dbReference type="SAM" id="Phobius"/>
    </source>
</evidence>
<dbReference type="InterPro" id="IPR000175">
    <property type="entry name" value="Na/ntran_symport"/>
</dbReference>
<keyword evidence="8" id="KW-0915">Sodium</keyword>
<evidence type="ECO:0000256" key="5">
    <source>
        <dbReference type="ARBA" id="ARBA00022847"/>
    </source>
</evidence>
<evidence type="ECO:0000256" key="9">
    <source>
        <dbReference type="PIRSR" id="PIRSR600175-2"/>
    </source>
</evidence>
<dbReference type="PRINTS" id="PR00176">
    <property type="entry name" value="NANEUSMPORT"/>
</dbReference>
<keyword evidence="8" id="KW-0479">Metal-binding</keyword>
<dbReference type="GO" id="GO:0015293">
    <property type="term" value="F:symporter activity"/>
    <property type="evidence" value="ECO:0007669"/>
    <property type="project" value="UniProtKB-KW"/>
</dbReference>
<evidence type="ECO:0000256" key="2">
    <source>
        <dbReference type="ARBA" id="ARBA00006459"/>
    </source>
</evidence>
<keyword evidence="7 10" id="KW-0472">Membrane</keyword>
<feature type="binding site" evidence="8">
    <location>
        <position position="303"/>
    </location>
    <ligand>
        <name>Na(+)</name>
        <dbReference type="ChEBI" id="CHEBI:29101"/>
        <label>1</label>
    </ligand>
</feature>
<dbReference type="PROSITE" id="PS50267">
    <property type="entry name" value="NA_NEUROTRAN_SYMP_3"/>
    <property type="match status" value="1"/>
</dbReference>
<dbReference type="GeneID" id="108743000"/>
<dbReference type="GO" id="GO:0006865">
    <property type="term" value="P:amino acid transport"/>
    <property type="evidence" value="ECO:0007669"/>
    <property type="project" value="TreeGrafter"/>
</dbReference>
<feature type="transmembrane region" description="Helical" evidence="10">
    <location>
        <begin position="365"/>
        <end position="383"/>
    </location>
</feature>
<dbReference type="SUPFAM" id="SSF161070">
    <property type="entry name" value="SNF-like"/>
    <property type="match status" value="1"/>
</dbReference>
<feature type="transmembrane region" description="Helical" evidence="10">
    <location>
        <begin position="221"/>
        <end position="246"/>
    </location>
</feature>
<evidence type="ECO:0000256" key="4">
    <source>
        <dbReference type="ARBA" id="ARBA00022692"/>
    </source>
</evidence>
<evidence type="ECO:0000256" key="6">
    <source>
        <dbReference type="ARBA" id="ARBA00022989"/>
    </source>
</evidence>
<proteinExistence type="inferred from homology"/>
<gene>
    <name evidence="12" type="primary">LOC108743000</name>
</gene>
<name>A0A7F5RD92_AGRPL</name>
<keyword evidence="11" id="KW-1185">Reference proteome</keyword>
<organism evidence="11 12">
    <name type="scientific">Agrilus planipennis</name>
    <name type="common">Emerald ash borer</name>
    <name type="synonym">Agrilus marcopoli</name>
    <dbReference type="NCBI Taxonomy" id="224129"/>
    <lineage>
        <taxon>Eukaryota</taxon>
        <taxon>Metazoa</taxon>
        <taxon>Ecdysozoa</taxon>
        <taxon>Arthropoda</taxon>
        <taxon>Hexapoda</taxon>
        <taxon>Insecta</taxon>
        <taxon>Pterygota</taxon>
        <taxon>Neoptera</taxon>
        <taxon>Endopterygota</taxon>
        <taxon>Coleoptera</taxon>
        <taxon>Polyphaga</taxon>
        <taxon>Elateriformia</taxon>
        <taxon>Buprestoidea</taxon>
        <taxon>Buprestidae</taxon>
        <taxon>Agrilinae</taxon>
        <taxon>Agrilus</taxon>
    </lineage>
</organism>
<feature type="transmembrane region" description="Helical" evidence="10">
    <location>
        <begin position="434"/>
        <end position="456"/>
    </location>
</feature>
<evidence type="ECO:0000256" key="8">
    <source>
        <dbReference type="PIRSR" id="PIRSR600175-1"/>
    </source>
</evidence>
<keyword evidence="9" id="KW-1015">Disulfide bond</keyword>
<feature type="transmembrane region" description="Helical" evidence="10">
    <location>
        <begin position="33"/>
        <end position="57"/>
    </location>
</feature>
<feature type="transmembrane region" description="Helical" evidence="10">
    <location>
        <begin position="290"/>
        <end position="317"/>
    </location>
</feature>
<dbReference type="GO" id="GO:0046872">
    <property type="term" value="F:metal ion binding"/>
    <property type="evidence" value="ECO:0007669"/>
    <property type="project" value="UniProtKB-KW"/>
</dbReference>
<dbReference type="KEGG" id="apln:108743000"/>
<evidence type="ECO:0000256" key="1">
    <source>
        <dbReference type="ARBA" id="ARBA00004141"/>
    </source>
</evidence>
<dbReference type="InterPro" id="IPR037272">
    <property type="entry name" value="SNS_sf"/>
</dbReference>
<dbReference type="PANTHER" id="PTHR11616:SF240">
    <property type="entry name" value="BLOATED TUBULES, ISOFORM B-RELATED"/>
    <property type="match status" value="1"/>
</dbReference>
<comment type="similarity">
    <text evidence="2">Belongs to the sodium:neurotransmitter symporter (SNF) (TC 2.A.22) family.</text>
</comment>
<protein>
    <submittedName>
        <fullName evidence="12">Sodium-dependent proline transporter-like isoform X1</fullName>
    </submittedName>
</protein>
<reference evidence="12" key="1">
    <citation type="submission" date="2025-08" db="UniProtKB">
        <authorList>
            <consortium name="RefSeq"/>
        </authorList>
    </citation>
    <scope>IDENTIFICATION</scope>
    <source>
        <tissue evidence="12">Entire body</tissue>
    </source>
</reference>
<dbReference type="OrthoDB" id="6581954at2759"/>
<dbReference type="PANTHER" id="PTHR11616">
    <property type="entry name" value="SODIUM/CHLORIDE DEPENDENT TRANSPORTER"/>
    <property type="match status" value="1"/>
</dbReference>
<keyword evidence="6 10" id="KW-1133">Transmembrane helix</keyword>
<dbReference type="GO" id="GO:0005886">
    <property type="term" value="C:plasma membrane"/>
    <property type="evidence" value="ECO:0007669"/>
    <property type="project" value="TreeGrafter"/>
</dbReference>
<dbReference type="InParanoid" id="A0A7F5RD92"/>
<comment type="subcellular location">
    <subcellularLocation>
        <location evidence="1">Membrane</location>
        <topology evidence="1">Multi-pass membrane protein</topology>
    </subcellularLocation>
</comment>
<evidence type="ECO:0000256" key="7">
    <source>
        <dbReference type="ARBA" id="ARBA00023136"/>
    </source>
</evidence>
<dbReference type="RefSeq" id="XP_025833949.1">
    <property type="nucleotide sequence ID" value="XM_025978164.1"/>
</dbReference>
<evidence type="ECO:0000313" key="11">
    <source>
        <dbReference type="Proteomes" id="UP000192223"/>
    </source>
</evidence>
<accession>A0A7F5RD92</accession>
<feature type="transmembrane region" description="Helical" evidence="10">
    <location>
        <begin position="185"/>
        <end position="209"/>
    </location>
</feature>
<dbReference type="Proteomes" id="UP000192223">
    <property type="component" value="Unplaced"/>
</dbReference>